<keyword evidence="2" id="KW-1185">Reference proteome</keyword>
<reference evidence="1" key="1">
    <citation type="submission" date="2020-10" db="EMBL/GenBank/DDBJ databases">
        <authorList>
            <person name="Castelo-Branco R."/>
            <person name="Eusebio N."/>
            <person name="Adriana R."/>
            <person name="Vieira A."/>
            <person name="Brugerolle De Fraissinette N."/>
            <person name="Rezende De Castro R."/>
            <person name="Schneider M.P."/>
            <person name="Vasconcelos V."/>
            <person name="Leao P.N."/>
        </authorList>
    </citation>
    <scope>NUCLEOTIDE SEQUENCE</scope>
    <source>
        <strain evidence="1">LEGE 12446</strain>
    </source>
</reference>
<proteinExistence type="predicted"/>
<accession>A0A8J7AEP1</accession>
<evidence type="ECO:0000313" key="1">
    <source>
        <dbReference type="EMBL" id="MBE9025498.1"/>
    </source>
</evidence>
<dbReference type="RefSeq" id="WP_193920555.1">
    <property type="nucleotide sequence ID" value="NZ_JADEXS020000002.1"/>
</dbReference>
<sequence>MRRNQELDIDHAHHAAKIIVNLRKLLQIIDLRKGECITQISDVIDSMETHLAKTAESNELNVWQLVLMGLRVLGSHLHCRNIALNKSGDLLSERERLAILCAEFQSYLSDSVSQGTNNHKVINEVIGQDGRSINPGRLLLFLQSIPLPITYWKHKRDHFPFSPESLSADEENNLLPSPLVRIIAFIDNAPLVTPQLLQPKLIYSLKFRIRGITWHKDAERLRLDLLTTYPSSDYSISNFALQQPECIEDNEYEGELTGQIKFISAQSLLSEDITFIVRCAFELVDGSFHEVAVIGHNQIDFRIVEPQGYGFSSGRPSLDKHVAQLLESLLKDSPSVRDELPELFSVLDALTRLLGTYAQGSVFKDNLSISEAEFQLTIVRDLRFILGQDVEEHPSQAGGITDIRYRGIIIELKVEKTNGNRQQICEKYTRQSTQYESVEARQISVVLILDITPKNNPPGDIRNDILLVDVPTHGGDDLTKKYPSKAFVFVVNGNIKKPSDYSRR</sequence>
<dbReference type="AlphaFoldDB" id="A0A8J7AEP1"/>
<comment type="caution">
    <text evidence="1">The sequence shown here is derived from an EMBL/GenBank/DDBJ whole genome shotgun (WGS) entry which is preliminary data.</text>
</comment>
<protein>
    <submittedName>
        <fullName evidence="1">Uncharacterized protein</fullName>
    </submittedName>
</protein>
<dbReference type="EMBL" id="JADEXS010000426">
    <property type="protein sequence ID" value="MBE9025498.1"/>
    <property type="molecule type" value="Genomic_DNA"/>
</dbReference>
<name>A0A8J7AEP1_DESMC</name>
<organism evidence="1 2">
    <name type="scientific">Desmonostoc muscorum LEGE 12446</name>
    <dbReference type="NCBI Taxonomy" id="1828758"/>
    <lineage>
        <taxon>Bacteria</taxon>
        <taxon>Bacillati</taxon>
        <taxon>Cyanobacteriota</taxon>
        <taxon>Cyanophyceae</taxon>
        <taxon>Nostocales</taxon>
        <taxon>Nostocaceae</taxon>
        <taxon>Desmonostoc</taxon>
    </lineage>
</organism>
<dbReference type="Proteomes" id="UP000622533">
    <property type="component" value="Unassembled WGS sequence"/>
</dbReference>
<evidence type="ECO:0000313" key="2">
    <source>
        <dbReference type="Proteomes" id="UP000622533"/>
    </source>
</evidence>
<gene>
    <name evidence="1" type="ORF">IQ276_24675</name>
</gene>